<evidence type="ECO:0000313" key="4">
    <source>
        <dbReference type="EMBL" id="SEO25272.1"/>
    </source>
</evidence>
<name>A0A1H8N6U7_9RHOB</name>
<dbReference type="GO" id="GO:0003677">
    <property type="term" value="F:DNA binding"/>
    <property type="evidence" value="ECO:0007669"/>
    <property type="project" value="UniProtKB-KW"/>
</dbReference>
<dbReference type="AlphaFoldDB" id="A0A1H8N6U7"/>
<dbReference type="Proteomes" id="UP000199054">
    <property type="component" value="Unassembled WGS sequence"/>
</dbReference>
<dbReference type="InterPro" id="IPR016634">
    <property type="entry name" value="CapW-like"/>
</dbReference>
<keyword evidence="5" id="KW-1185">Reference proteome</keyword>
<dbReference type="PANTHER" id="PTHR34580:SF3">
    <property type="entry name" value="PROTEIN PAFB"/>
    <property type="match status" value="1"/>
</dbReference>
<dbReference type="Pfam" id="PF13280">
    <property type="entry name" value="WYL"/>
    <property type="match status" value="1"/>
</dbReference>
<organism evidence="4 5">
    <name type="scientific">Paracoccus alcaliphilus</name>
    <dbReference type="NCBI Taxonomy" id="34002"/>
    <lineage>
        <taxon>Bacteria</taxon>
        <taxon>Pseudomonadati</taxon>
        <taxon>Pseudomonadota</taxon>
        <taxon>Alphaproteobacteria</taxon>
        <taxon>Rhodobacterales</taxon>
        <taxon>Paracoccaceae</taxon>
        <taxon>Paracoccus</taxon>
    </lineage>
</organism>
<dbReference type="InterPro" id="IPR059019">
    <property type="entry name" value="WHD_CapW"/>
</dbReference>
<dbReference type="PIRSF" id="PIRSF015558">
    <property type="entry name" value="Txn_reg_DeoR_prd"/>
    <property type="match status" value="1"/>
</dbReference>
<evidence type="ECO:0000259" key="1">
    <source>
        <dbReference type="Pfam" id="PF13280"/>
    </source>
</evidence>
<dbReference type="PROSITE" id="PS52050">
    <property type="entry name" value="WYL"/>
    <property type="match status" value="1"/>
</dbReference>
<dbReference type="Pfam" id="PF26107">
    <property type="entry name" value="BrxR_CTD"/>
    <property type="match status" value="1"/>
</dbReference>
<accession>A0A1H8N6U7</accession>
<feature type="domain" description="WYL" evidence="1">
    <location>
        <begin position="158"/>
        <end position="226"/>
    </location>
</feature>
<evidence type="ECO:0000313" key="5">
    <source>
        <dbReference type="Proteomes" id="UP000199054"/>
    </source>
</evidence>
<dbReference type="InterPro" id="IPR026881">
    <property type="entry name" value="WYL_dom"/>
</dbReference>
<dbReference type="PANTHER" id="PTHR34580">
    <property type="match status" value="1"/>
</dbReference>
<dbReference type="InterPro" id="IPR051534">
    <property type="entry name" value="CBASS_pafABC_assoc_protein"/>
</dbReference>
<evidence type="ECO:0000259" key="3">
    <source>
        <dbReference type="Pfam" id="PF26109"/>
    </source>
</evidence>
<protein>
    <submittedName>
        <fullName evidence="4">Predicted DNA-binding transcriptional regulator YafY, contains an HTH and WYL domains</fullName>
    </submittedName>
</protein>
<gene>
    <name evidence="4" type="ORF">SAMN04489859_10535</name>
</gene>
<proteinExistence type="predicted"/>
<sequence length="322" mass="36837">MLTRGRNTVQHNTEKWILNVDPSQDDIYRGVVMEQSQHNRTQWTSQRRRAFIEHRLYWVGQLGLPDLMGAFDLSRAQASKEINAYKRDHPDNIVYDPHAKTYAMGTMFIPQYETPDASLYLNDLMGISRGACIQNAERYALIPDVFSPPIPSRGVKPETLRPILRAIDAKKRLKITYQSMSADEPKERSISPHALCFDGFRWHCRAFCFSADGFRDFVISRILEVQPLDDDGVDPSSDLDWCMSIMLEVGPHPDLSNAQRRAVELDYEMTGGRAQLEVRKSMLFYTLKRLGLDTPANARPAHQQHIILTGPSELLEQMRGTT</sequence>
<evidence type="ECO:0000259" key="2">
    <source>
        <dbReference type="Pfam" id="PF26107"/>
    </source>
</evidence>
<feature type="domain" description="DNA-binding transcriptional repressor CapW winged helix-turn-helix" evidence="3">
    <location>
        <begin position="46"/>
        <end position="124"/>
    </location>
</feature>
<reference evidence="4 5" key="1">
    <citation type="submission" date="2016-10" db="EMBL/GenBank/DDBJ databases">
        <authorList>
            <person name="de Groot N.N."/>
        </authorList>
    </citation>
    <scope>NUCLEOTIDE SEQUENCE [LARGE SCALE GENOMIC DNA]</scope>
    <source>
        <strain evidence="4 5">DSM 8512</strain>
    </source>
</reference>
<dbReference type="InterPro" id="IPR059020">
    <property type="entry name" value="CapW_CTD"/>
</dbReference>
<dbReference type="Pfam" id="PF26109">
    <property type="entry name" value="WHD_BrxR"/>
    <property type="match status" value="1"/>
</dbReference>
<keyword evidence="4" id="KW-0238">DNA-binding</keyword>
<feature type="domain" description="DNA-binding transcriptional repressor CapW C-terminal dimerisation" evidence="2">
    <location>
        <begin position="245"/>
        <end position="313"/>
    </location>
</feature>
<dbReference type="EMBL" id="FODE01000053">
    <property type="protein sequence ID" value="SEO25272.1"/>
    <property type="molecule type" value="Genomic_DNA"/>
</dbReference>
<dbReference type="STRING" id="34002.SAMN04489859_10535"/>